<dbReference type="GO" id="GO:0005737">
    <property type="term" value="C:cytoplasm"/>
    <property type="evidence" value="ECO:0007669"/>
    <property type="project" value="TreeGrafter"/>
</dbReference>
<reference evidence="2 3" key="1">
    <citation type="submission" date="2020-10" db="EMBL/GenBank/DDBJ databases">
        <title>The Coptis chinensis genome and diversification of protoberbering-type alkaloids.</title>
        <authorList>
            <person name="Wang B."/>
            <person name="Shu S."/>
            <person name="Song C."/>
            <person name="Liu Y."/>
        </authorList>
    </citation>
    <scope>NUCLEOTIDE SEQUENCE [LARGE SCALE GENOMIC DNA]</scope>
    <source>
        <strain evidence="2">HL-2020</strain>
        <tissue evidence="2">Leaf</tissue>
    </source>
</reference>
<keyword evidence="3" id="KW-1185">Reference proteome</keyword>
<evidence type="ECO:0000313" key="2">
    <source>
        <dbReference type="EMBL" id="KAF9624310.1"/>
    </source>
</evidence>
<sequence length="190" mass="21439">MNVLPLTVYMGFMMSARGGLMYGFGRNIARPVDMPDQGLLCDLLWADPDKDVEGWGENDRGVSYTFGPDKVAEFHSKHDLDLICRAHQILKPFDKKGKLGFGNISKPGTPPHRGWKGMIHEPQYIPLDTFTIHDDKGQSLDLLSLLTPRTTVLPKWKVEGGKQKATSFTMKTGNKAKNFYDYLPYLLNLH</sequence>
<dbReference type="InterPro" id="IPR029052">
    <property type="entry name" value="Metallo-depent_PP-like"/>
</dbReference>
<dbReference type="PANTHER" id="PTHR11668:SF504">
    <property type="entry name" value="SERINE_THREONINE-PROTEIN PHOSPHATASE PP1 ISOZYME 6"/>
    <property type="match status" value="1"/>
</dbReference>
<evidence type="ECO:0000313" key="3">
    <source>
        <dbReference type="Proteomes" id="UP000631114"/>
    </source>
</evidence>
<feature type="domain" description="Calcineurin-like phosphoesterase" evidence="1">
    <location>
        <begin position="17"/>
        <end position="88"/>
    </location>
</feature>
<dbReference type="PANTHER" id="PTHR11668">
    <property type="entry name" value="SERINE/THREONINE PROTEIN PHOSPHATASE"/>
    <property type="match status" value="1"/>
</dbReference>
<dbReference type="PRINTS" id="PR00114">
    <property type="entry name" value="STPHPHTASE"/>
</dbReference>
<dbReference type="InterPro" id="IPR004843">
    <property type="entry name" value="Calcineurin-like_PHP"/>
</dbReference>
<dbReference type="AlphaFoldDB" id="A0A835M9J3"/>
<evidence type="ECO:0000259" key="1">
    <source>
        <dbReference type="Pfam" id="PF00149"/>
    </source>
</evidence>
<dbReference type="OrthoDB" id="1930084at2759"/>
<dbReference type="EMBL" id="JADFTS010000001">
    <property type="protein sequence ID" value="KAF9624310.1"/>
    <property type="molecule type" value="Genomic_DNA"/>
</dbReference>
<accession>A0A835M9J3</accession>
<comment type="caution">
    <text evidence="2">The sequence shown here is derived from an EMBL/GenBank/DDBJ whole genome shotgun (WGS) entry which is preliminary data.</text>
</comment>
<dbReference type="Gene3D" id="3.60.21.10">
    <property type="match status" value="1"/>
</dbReference>
<name>A0A835M9J3_9MAGN</name>
<dbReference type="GO" id="GO:0005634">
    <property type="term" value="C:nucleus"/>
    <property type="evidence" value="ECO:0007669"/>
    <property type="project" value="TreeGrafter"/>
</dbReference>
<dbReference type="Pfam" id="PF00149">
    <property type="entry name" value="Metallophos"/>
    <property type="match status" value="1"/>
</dbReference>
<dbReference type="GO" id="GO:0004722">
    <property type="term" value="F:protein serine/threonine phosphatase activity"/>
    <property type="evidence" value="ECO:0007669"/>
    <property type="project" value="TreeGrafter"/>
</dbReference>
<dbReference type="Proteomes" id="UP000631114">
    <property type="component" value="Unassembled WGS sequence"/>
</dbReference>
<dbReference type="SUPFAM" id="SSF56300">
    <property type="entry name" value="Metallo-dependent phosphatases"/>
    <property type="match status" value="1"/>
</dbReference>
<gene>
    <name evidence="2" type="ORF">IFM89_009218</name>
</gene>
<dbReference type="InterPro" id="IPR006186">
    <property type="entry name" value="Ser/Thr-sp_prot-phosphatase"/>
</dbReference>
<protein>
    <recommendedName>
        <fullName evidence="1">Calcineurin-like phosphoesterase domain-containing protein</fullName>
    </recommendedName>
</protein>
<dbReference type="InterPro" id="IPR050341">
    <property type="entry name" value="PP1_catalytic_subunit"/>
</dbReference>
<proteinExistence type="predicted"/>
<organism evidence="2 3">
    <name type="scientific">Coptis chinensis</name>
    <dbReference type="NCBI Taxonomy" id="261450"/>
    <lineage>
        <taxon>Eukaryota</taxon>
        <taxon>Viridiplantae</taxon>
        <taxon>Streptophyta</taxon>
        <taxon>Embryophyta</taxon>
        <taxon>Tracheophyta</taxon>
        <taxon>Spermatophyta</taxon>
        <taxon>Magnoliopsida</taxon>
        <taxon>Ranunculales</taxon>
        <taxon>Ranunculaceae</taxon>
        <taxon>Coptidoideae</taxon>
        <taxon>Coptis</taxon>
    </lineage>
</organism>